<dbReference type="Pfam" id="PF08410">
    <property type="entry name" value="DUF1737"/>
    <property type="match status" value="1"/>
</dbReference>
<proteinExistence type="predicted"/>
<evidence type="ECO:0000313" key="2">
    <source>
        <dbReference type="EMBL" id="STJ17733.1"/>
    </source>
</evidence>
<accession>A0A376W1Q9</accession>
<dbReference type="InterPro" id="IPR013619">
    <property type="entry name" value="DUF1737"/>
</dbReference>
<evidence type="ECO:0000259" key="1">
    <source>
        <dbReference type="Pfam" id="PF08410"/>
    </source>
</evidence>
<dbReference type="AlphaFoldDB" id="A0A376W1Q9"/>
<name>A0A376W1Q9_ECOLX</name>
<feature type="domain" description="DUF1737" evidence="1">
    <location>
        <begin position="4"/>
        <end position="37"/>
    </location>
</feature>
<gene>
    <name evidence="2" type="ORF">NCTC9081_03196</name>
</gene>
<organism evidence="2 3">
    <name type="scientific">Escherichia coli</name>
    <dbReference type="NCBI Taxonomy" id="562"/>
    <lineage>
        <taxon>Bacteria</taxon>
        <taxon>Pseudomonadati</taxon>
        <taxon>Pseudomonadota</taxon>
        <taxon>Gammaproteobacteria</taxon>
        <taxon>Enterobacterales</taxon>
        <taxon>Enterobacteriaceae</taxon>
        <taxon>Escherichia</taxon>
    </lineage>
</organism>
<protein>
    <recommendedName>
        <fullName evidence="1">DUF1737 domain-containing protein</fullName>
    </recommendedName>
</protein>
<evidence type="ECO:0000313" key="3">
    <source>
        <dbReference type="Proteomes" id="UP000254716"/>
    </source>
</evidence>
<dbReference type="EMBL" id="UGCV01000008">
    <property type="protein sequence ID" value="STJ17733.1"/>
    <property type="molecule type" value="Genomic_DNA"/>
</dbReference>
<reference evidence="2 3" key="1">
    <citation type="submission" date="2018-06" db="EMBL/GenBank/DDBJ databases">
        <authorList>
            <consortium name="Pathogen Informatics"/>
            <person name="Doyle S."/>
        </authorList>
    </citation>
    <scope>NUCLEOTIDE SEQUENCE [LARGE SCALE GENOMIC DNA]</scope>
    <source>
        <strain evidence="2 3">NCTC9081</strain>
    </source>
</reference>
<dbReference type="Proteomes" id="UP000254716">
    <property type="component" value="Unassembled WGS sequence"/>
</dbReference>
<sequence length="46" mass="5330">MVPKHYQLVTAMTNKELAEKLAPMLREGWGLLGDLSQHQSREHHFT</sequence>